<reference evidence="2 3" key="1">
    <citation type="submission" date="2019-03" db="EMBL/GenBank/DDBJ databases">
        <title>Genomic Encyclopedia of Type Strains, Phase IV (KMG-IV): sequencing the most valuable type-strain genomes for metagenomic binning, comparative biology and taxonomic classification.</title>
        <authorList>
            <person name="Goeker M."/>
        </authorList>
    </citation>
    <scope>NUCLEOTIDE SEQUENCE [LARGE SCALE GENOMIC DNA]</scope>
    <source>
        <strain evidence="2 3">DSM 24176</strain>
    </source>
</reference>
<comment type="caution">
    <text evidence="2">The sequence shown here is derived from an EMBL/GenBank/DDBJ whole genome shotgun (WGS) entry which is preliminary data.</text>
</comment>
<evidence type="ECO:0000313" key="2">
    <source>
        <dbReference type="EMBL" id="TCK90494.1"/>
    </source>
</evidence>
<feature type="transmembrane region" description="Helical" evidence="1">
    <location>
        <begin position="12"/>
        <end position="32"/>
    </location>
</feature>
<evidence type="ECO:0000313" key="3">
    <source>
        <dbReference type="Proteomes" id="UP000294545"/>
    </source>
</evidence>
<proteinExistence type="predicted"/>
<dbReference type="PIRSF" id="PIRSF027391">
    <property type="entry name" value="Hpre_diP_synt_I"/>
    <property type="match status" value="1"/>
</dbReference>
<dbReference type="InterPro" id="IPR010898">
    <property type="entry name" value="Hpre_diP_synth_I"/>
</dbReference>
<feature type="transmembrane region" description="Helical" evidence="1">
    <location>
        <begin position="148"/>
        <end position="170"/>
    </location>
</feature>
<keyword evidence="1" id="KW-0472">Membrane</keyword>
<feature type="transmembrane region" description="Helical" evidence="1">
    <location>
        <begin position="52"/>
        <end position="76"/>
    </location>
</feature>
<dbReference type="InterPro" id="IPR014535">
    <property type="entry name" value="Hpre_diP_synt_I"/>
</dbReference>
<feature type="transmembrane region" description="Helical" evidence="1">
    <location>
        <begin position="85"/>
        <end position="104"/>
    </location>
</feature>
<keyword evidence="3" id="KW-1185">Reference proteome</keyword>
<dbReference type="Pfam" id="PF07456">
    <property type="entry name" value="Hpre_diP_synt_I"/>
    <property type="match status" value="1"/>
</dbReference>
<organism evidence="2 3">
    <name type="scientific">Natranaerovirga hydrolytica</name>
    <dbReference type="NCBI Taxonomy" id="680378"/>
    <lineage>
        <taxon>Bacteria</taxon>
        <taxon>Bacillati</taxon>
        <taxon>Bacillota</taxon>
        <taxon>Clostridia</taxon>
        <taxon>Lachnospirales</taxon>
        <taxon>Natranaerovirgaceae</taxon>
        <taxon>Natranaerovirga</taxon>
    </lineage>
</organism>
<dbReference type="Gene3D" id="1.10.1760.20">
    <property type="match status" value="1"/>
</dbReference>
<keyword evidence="1" id="KW-1133">Transmembrane helix</keyword>
<gene>
    <name evidence="2" type="ORF">EDC19_2256</name>
</gene>
<dbReference type="EMBL" id="SMGQ01000015">
    <property type="protein sequence ID" value="TCK90494.1"/>
    <property type="molecule type" value="Genomic_DNA"/>
</dbReference>
<feature type="transmembrane region" description="Helical" evidence="1">
    <location>
        <begin position="110"/>
        <end position="136"/>
    </location>
</feature>
<dbReference type="AlphaFoldDB" id="A0A4R1MH98"/>
<evidence type="ECO:0000256" key="1">
    <source>
        <dbReference type="SAM" id="Phobius"/>
    </source>
</evidence>
<dbReference type="RefSeq" id="WP_243117047.1">
    <property type="nucleotide sequence ID" value="NZ_SMGQ01000015.1"/>
</dbReference>
<accession>A0A4R1MH98</accession>
<keyword evidence="1" id="KW-0812">Transmembrane</keyword>
<name>A0A4R1MH98_9FIRM</name>
<dbReference type="Proteomes" id="UP000294545">
    <property type="component" value="Unassembled WGS sequence"/>
</dbReference>
<sequence length="176" mass="19688">MKYQTRVQKMTKVQKMVLISMLISIALVLSYFERMIIGPFPVPGAKLGLANIITLLSILLLNFNESFTVVIVRIILGSFFTGASGFLYSLAGGLLSFIVMFILYKFFNKYLTVIAISVIGSVFHNVGQILMAGLIIQNFRIIYYLPHLFIIGVVTGLAIGVIVNMLYSYLKTHYLC</sequence>
<protein>
    <submittedName>
        <fullName evidence="2">Heptaprenyl diphosphate synthase</fullName>
    </submittedName>
</protein>